<dbReference type="Pfam" id="PF07859">
    <property type="entry name" value="Abhydrolase_3"/>
    <property type="match status" value="1"/>
</dbReference>
<gene>
    <name evidence="4" type="ORF">C7447_101791</name>
</gene>
<feature type="domain" description="Alpha/beta hydrolase fold-3" evidence="3">
    <location>
        <begin position="113"/>
        <end position="311"/>
    </location>
</feature>
<dbReference type="EMBL" id="VNIA01000001">
    <property type="protein sequence ID" value="TYQ00181.1"/>
    <property type="molecule type" value="Genomic_DNA"/>
</dbReference>
<accession>A0A5S5DW31</accession>
<protein>
    <submittedName>
        <fullName evidence="4">Acetyl esterase/lipase</fullName>
    </submittedName>
</protein>
<comment type="caution">
    <text evidence="4">The sequence shown here is derived from an EMBL/GenBank/DDBJ whole genome shotgun (WGS) entry which is preliminary data.</text>
</comment>
<evidence type="ECO:0000259" key="3">
    <source>
        <dbReference type="Pfam" id="PF07859"/>
    </source>
</evidence>
<name>A0A5S5DW31_9FLAO</name>
<reference evidence="4 5" key="1">
    <citation type="submission" date="2019-07" db="EMBL/GenBank/DDBJ databases">
        <title>Genomic Encyclopedia of Type Strains, Phase IV (KMG-IV): sequencing the most valuable type-strain genomes for metagenomic binning, comparative biology and taxonomic classification.</title>
        <authorList>
            <person name="Goeker M."/>
        </authorList>
    </citation>
    <scope>NUCLEOTIDE SEQUENCE [LARGE SCALE GENOMIC DNA]</scope>
    <source>
        <strain evidence="4 5">DSM 18961</strain>
    </source>
</reference>
<keyword evidence="5" id="KW-1185">Reference proteome</keyword>
<dbReference type="InterPro" id="IPR050300">
    <property type="entry name" value="GDXG_lipolytic_enzyme"/>
</dbReference>
<comment type="similarity">
    <text evidence="1">Belongs to the 'GDXG' lipolytic enzyme family.</text>
</comment>
<dbReference type="AlphaFoldDB" id="A0A5S5DW31"/>
<dbReference type="InterPro" id="IPR029058">
    <property type="entry name" value="AB_hydrolase_fold"/>
</dbReference>
<dbReference type="PANTHER" id="PTHR48081">
    <property type="entry name" value="AB HYDROLASE SUPERFAMILY PROTEIN C4A8.06C"/>
    <property type="match status" value="1"/>
</dbReference>
<dbReference type="InterPro" id="IPR013094">
    <property type="entry name" value="AB_hydrolase_3"/>
</dbReference>
<dbReference type="SUPFAM" id="SSF53474">
    <property type="entry name" value="alpha/beta-Hydrolases"/>
    <property type="match status" value="1"/>
</dbReference>
<evidence type="ECO:0000313" key="5">
    <source>
        <dbReference type="Proteomes" id="UP000323136"/>
    </source>
</evidence>
<dbReference type="Proteomes" id="UP000323136">
    <property type="component" value="Unassembled WGS sequence"/>
</dbReference>
<keyword evidence="2" id="KW-0378">Hydrolase</keyword>
<evidence type="ECO:0000313" key="4">
    <source>
        <dbReference type="EMBL" id="TYQ00181.1"/>
    </source>
</evidence>
<evidence type="ECO:0000256" key="2">
    <source>
        <dbReference type="ARBA" id="ARBA00022801"/>
    </source>
</evidence>
<organism evidence="4 5">
    <name type="scientific">Tenacibaculum adriaticum</name>
    <dbReference type="NCBI Taxonomy" id="413713"/>
    <lineage>
        <taxon>Bacteria</taxon>
        <taxon>Pseudomonadati</taxon>
        <taxon>Bacteroidota</taxon>
        <taxon>Flavobacteriia</taxon>
        <taxon>Flavobacteriales</taxon>
        <taxon>Flavobacteriaceae</taxon>
        <taxon>Tenacibaculum</taxon>
    </lineage>
</organism>
<dbReference type="OrthoDB" id="9815425at2"/>
<dbReference type="GO" id="GO:0004806">
    <property type="term" value="F:triacylglycerol lipase activity"/>
    <property type="evidence" value="ECO:0007669"/>
    <property type="project" value="TreeGrafter"/>
</dbReference>
<dbReference type="PROSITE" id="PS51257">
    <property type="entry name" value="PROKAR_LIPOPROTEIN"/>
    <property type="match status" value="1"/>
</dbReference>
<sequence length="341" mass="38705">MKKIILLSTITSLFLLSCSHKINIVSEKQISLHSKQMQDSLRSFKYYRFPLIGLNDKLKLKIRTQWDTYEKWMVKDMHTRFDFTTKDTTIAGVKVVIVQPKTISQENNDVIGFHIHGGGFMMSTPLERAGLLLANEYKYKIYSVDYTLSPEVKYPVAINECLSVYKELSDKFSNKKIISSAISAGGQILQVTLLKAQSQNLKMPVVNVLFSPLLNLTFEGDSYYNNDGRDVSANKNSGDKIFKDLYLDKNANLKDPLISPVFAEYKGNFPATVFVSGTRDLLLSCSLKGFWKMKEGGIKTEMLITEGGWHASQYYPQIPEAITSRAAIYQFLDNQLVRVIK</sequence>
<dbReference type="PANTHER" id="PTHR48081:SF30">
    <property type="entry name" value="ACETYL-HYDROLASE LIPR-RELATED"/>
    <property type="match status" value="1"/>
</dbReference>
<dbReference type="RefSeq" id="WP_148868927.1">
    <property type="nucleotide sequence ID" value="NZ_VNIA01000001.1"/>
</dbReference>
<dbReference type="Gene3D" id="3.40.50.1820">
    <property type="entry name" value="alpha/beta hydrolase"/>
    <property type="match status" value="1"/>
</dbReference>
<evidence type="ECO:0000256" key="1">
    <source>
        <dbReference type="ARBA" id="ARBA00010515"/>
    </source>
</evidence>
<proteinExistence type="inferred from homology"/>